<protein>
    <submittedName>
        <fullName evidence="3">FAM161 centrosomal protein A</fullName>
    </submittedName>
    <submittedName>
        <fullName evidence="2">Testis cDNA, clone: QtsA-18610, similar to human hypothetical protein FLJ13305 (FLJ13305)</fullName>
    </submittedName>
</protein>
<dbReference type="Proteomes" id="UP000233100">
    <property type="component" value="Chromosome 13"/>
</dbReference>
<dbReference type="AlphaFoldDB" id="Q4R6A7"/>
<keyword evidence="4" id="KW-1185">Reference proteome</keyword>
<organism evidence="2">
    <name type="scientific">Macaca fascicularis</name>
    <name type="common">Crab-eating macaque</name>
    <name type="synonym">Cynomolgus monkey</name>
    <dbReference type="NCBI Taxonomy" id="9541"/>
    <lineage>
        <taxon>Eukaryota</taxon>
        <taxon>Metazoa</taxon>
        <taxon>Chordata</taxon>
        <taxon>Craniata</taxon>
        <taxon>Vertebrata</taxon>
        <taxon>Euteleostomi</taxon>
        <taxon>Mammalia</taxon>
        <taxon>Eutheria</taxon>
        <taxon>Euarchontoglires</taxon>
        <taxon>Primates</taxon>
        <taxon>Haplorrhini</taxon>
        <taxon>Catarrhini</taxon>
        <taxon>Cercopithecidae</taxon>
        <taxon>Cercopithecinae</taxon>
        <taxon>Macaca</taxon>
    </lineage>
</organism>
<reference evidence="3" key="4">
    <citation type="submission" date="2025-05" db="UniProtKB">
        <authorList>
            <consortium name="Ensembl"/>
        </authorList>
    </citation>
    <scope>IDENTIFICATION</scope>
</reference>
<evidence type="ECO:0000256" key="1">
    <source>
        <dbReference type="SAM" id="MobiDB-lite"/>
    </source>
</evidence>
<feature type="region of interest" description="Disordered" evidence="1">
    <location>
        <begin position="31"/>
        <end position="50"/>
    </location>
</feature>
<dbReference type="GeneTree" id="ENSGT00940000157824"/>
<gene>
    <name evidence="3" type="primary">FAM161A</name>
</gene>
<sequence>MLRSLSTTCGKTFVLKIIFAVKILASTQLRKQGRNEKNGCPRLQYRSLFK</sequence>
<dbReference type="Bgee" id="ENSMFAG00000028707">
    <property type="expression patterns" value="Expressed in pituitary gland and 12 other cell types or tissues"/>
</dbReference>
<reference evidence="2" key="2">
    <citation type="submission" date="2005-06" db="EMBL/GenBank/DDBJ databases">
        <title>DNA sequences of macaque genes expressed in brain or testis and its evolutionary implications.</title>
        <authorList>
            <consortium name="International consortium for macaque cDNA sequencing and analysis"/>
        </authorList>
    </citation>
    <scope>NUCLEOTIDE SEQUENCE</scope>
</reference>
<reference evidence="2" key="1">
    <citation type="journal article" date="2005" name="Mol. Biol. Evol.">
        <title>Substitution rate and structural divergence of 5'UTR evolution: comparative analysis between human and cynomolgus monkey cDNAs.</title>
        <authorList>
            <person name="Osada N."/>
            <person name="Hirata M."/>
            <person name="Tanuma R."/>
            <person name="Kusuda J."/>
            <person name="Hida M."/>
            <person name="Suzuki Y."/>
            <person name="Sugano S."/>
            <person name="Gojobori T."/>
            <person name="Shen C.K."/>
            <person name="Wu C.I."/>
            <person name="Hashimoto K."/>
        </authorList>
    </citation>
    <scope>NUCLEOTIDE SEQUENCE</scope>
</reference>
<dbReference type="EMBL" id="AB169280">
    <property type="protein sequence ID" value="BAE01368.1"/>
    <property type="molecule type" value="mRNA"/>
</dbReference>
<evidence type="ECO:0000313" key="2">
    <source>
        <dbReference type="EMBL" id="BAE01368.1"/>
    </source>
</evidence>
<reference evidence="3 4" key="3">
    <citation type="submission" date="2013-03" db="EMBL/GenBank/DDBJ databases">
        <authorList>
            <person name="Warren W."/>
            <person name="Wilson R.K."/>
        </authorList>
    </citation>
    <scope>NUCLEOTIDE SEQUENCE</scope>
</reference>
<accession>Q4R6A7</accession>
<evidence type="ECO:0000313" key="4">
    <source>
        <dbReference type="Proteomes" id="UP000233100"/>
    </source>
</evidence>
<name>Q4R6A7_MACFA</name>
<dbReference type="Ensembl" id="ENSMFAT00000076618.1">
    <property type="protein sequence ID" value="ENSMFAP00000048221.1"/>
    <property type="gene ID" value="ENSMFAG00000028707.2"/>
</dbReference>
<evidence type="ECO:0000313" key="3">
    <source>
        <dbReference type="Ensembl" id="ENSMFAP00000048221.1"/>
    </source>
</evidence>
<proteinExistence type="evidence at transcript level"/>